<keyword evidence="4" id="KW-1185">Reference proteome</keyword>
<organism evidence="3 4">
    <name type="scientific">Roseovarius pacificus</name>
    <dbReference type="NCBI Taxonomy" id="337701"/>
    <lineage>
        <taxon>Bacteria</taxon>
        <taxon>Pseudomonadati</taxon>
        <taxon>Pseudomonadota</taxon>
        <taxon>Alphaproteobacteria</taxon>
        <taxon>Rhodobacterales</taxon>
        <taxon>Roseobacteraceae</taxon>
        <taxon>Roseovarius</taxon>
    </lineage>
</organism>
<evidence type="ECO:0000313" key="4">
    <source>
        <dbReference type="Proteomes" id="UP000183974"/>
    </source>
</evidence>
<feature type="transmembrane region" description="Helical" evidence="2">
    <location>
        <begin position="125"/>
        <end position="158"/>
    </location>
</feature>
<evidence type="ECO:0000256" key="2">
    <source>
        <dbReference type="SAM" id="Phobius"/>
    </source>
</evidence>
<feature type="region of interest" description="Disordered" evidence="1">
    <location>
        <begin position="1"/>
        <end position="82"/>
    </location>
</feature>
<keyword evidence="2" id="KW-0812">Transmembrane</keyword>
<gene>
    <name evidence="3" type="ORF">SAMN05444398_1236</name>
</gene>
<dbReference type="EMBL" id="FRBR01000023">
    <property type="protein sequence ID" value="SHM57512.1"/>
    <property type="molecule type" value="Genomic_DNA"/>
</dbReference>
<protein>
    <submittedName>
        <fullName evidence="3">Uncharacterized protein</fullName>
    </submittedName>
</protein>
<evidence type="ECO:0000313" key="3">
    <source>
        <dbReference type="EMBL" id="SHM57512.1"/>
    </source>
</evidence>
<keyword evidence="2" id="KW-1133">Transmembrane helix</keyword>
<dbReference type="AlphaFoldDB" id="A0A1M7JWS8"/>
<proteinExistence type="predicted"/>
<accession>A0A1M7JWS8</accession>
<reference evidence="3 4" key="1">
    <citation type="submission" date="2016-11" db="EMBL/GenBank/DDBJ databases">
        <authorList>
            <person name="Jaros S."/>
            <person name="Januszkiewicz K."/>
            <person name="Wedrychowicz H."/>
        </authorList>
    </citation>
    <scope>NUCLEOTIDE SEQUENCE [LARGE SCALE GENOMIC DNA]</scope>
    <source>
        <strain evidence="3 4">DSM 29589</strain>
    </source>
</reference>
<dbReference type="RefSeq" id="WP_073037724.1">
    <property type="nucleotide sequence ID" value="NZ_BMLR01000022.1"/>
</dbReference>
<keyword evidence="2" id="KW-0472">Membrane</keyword>
<dbReference type="Proteomes" id="UP000183974">
    <property type="component" value="Unassembled WGS sequence"/>
</dbReference>
<name>A0A1M7JWS8_9RHOB</name>
<dbReference type="OrthoDB" id="7709609at2"/>
<feature type="compositionally biased region" description="Basic and acidic residues" evidence="1">
    <location>
        <begin position="17"/>
        <end position="28"/>
    </location>
</feature>
<sequence length="245" mass="27558">MTDVPASSKRRVSYLPHDGEELQGKTPEDACSPEVAEQTADRLIQRMMLDQKREMNRKSLPEIAPSEPEPAPAPKTRPARHSRNISKQVAEGIFDHGDPEPDAAIPSRLPGILTRVKAYRPNRRTLVLCGLAAIVIWRPLLIPSLVLIFVLVTAIAYLTLGHDRFFEILSARWTRFAMRRPAMAEGFRRRADGMALRWDAILDRLPEKWAGRLALPDFSDAGADQMKLDDAPDPFDRLAAERHQG</sequence>
<evidence type="ECO:0000256" key="1">
    <source>
        <dbReference type="SAM" id="MobiDB-lite"/>
    </source>
</evidence>
<feature type="compositionally biased region" description="Basic and acidic residues" evidence="1">
    <location>
        <begin position="39"/>
        <end position="60"/>
    </location>
</feature>